<dbReference type="AlphaFoldDB" id="A0A4P7XHU7"/>
<proteinExistence type="predicted"/>
<accession>A0A4P7XHU7</accession>
<sequence>MESFRRHAANSWPRRNAKPEVPLENDNDTRLSPGLLQADDGVAKQRHGGSNIFESVTEAFPVNPAGVR</sequence>
<dbReference type="KEGG" id="hmi:soil367_05380"/>
<protein>
    <submittedName>
        <fullName evidence="2">Uncharacterized protein</fullName>
    </submittedName>
</protein>
<dbReference type="Proteomes" id="UP000298049">
    <property type="component" value="Chromosome"/>
</dbReference>
<feature type="region of interest" description="Disordered" evidence="1">
    <location>
        <begin position="1"/>
        <end position="35"/>
    </location>
</feature>
<organism evidence="2 3">
    <name type="scientific">Hydrocarboniclastica marina</name>
    <dbReference type="NCBI Taxonomy" id="2259620"/>
    <lineage>
        <taxon>Bacteria</taxon>
        <taxon>Pseudomonadati</taxon>
        <taxon>Pseudomonadota</taxon>
        <taxon>Gammaproteobacteria</taxon>
        <taxon>Alteromonadales</taxon>
        <taxon>Alteromonadaceae</taxon>
        <taxon>Hydrocarboniclastica</taxon>
    </lineage>
</organism>
<keyword evidence="3" id="KW-1185">Reference proteome</keyword>
<dbReference type="EMBL" id="CP031093">
    <property type="protein sequence ID" value="QCF25407.1"/>
    <property type="molecule type" value="Genomic_DNA"/>
</dbReference>
<evidence type="ECO:0000256" key="1">
    <source>
        <dbReference type="SAM" id="MobiDB-lite"/>
    </source>
</evidence>
<gene>
    <name evidence="2" type="ORF">soil367_05380</name>
</gene>
<evidence type="ECO:0000313" key="3">
    <source>
        <dbReference type="Proteomes" id="UP000298049"/>
    </source>
</evidence>
<evidence type="ECO:0000313" key="2">
    <source>
        <dbReference type="EMBL" id="QCF25407.1"/>
    </source>
</evidence>
<name>A0A4P7XHU7_9ALTE</name>
<reference evidence="2 3" key="1">
    <citation type="submission" date="2018-07" db="EMBL/GenBank/DDBJ databases">
        <title>Marsedoiliclastica nanhaica gen. nov. sp. nov., a novel marine hydrocarbonoclastic bacterium isolated from an in-situ enriched hydrocarbon-degrading consortium in deep-sea sediment.</title>
        <authorList>
            <person name="Dong C."/>
            <person name="Ma T."/>
            <person name="Liu R."/>
            <person name="Shao Z."/>
        </authorList>
    </citation>
    <scope>NUCLEOTIDE SEQUENCE [LARGE SCALE GENOMIC DNA]</scope>
    <source>
        <strain evidence="3">soil36-7</strain>
    </source>
</reference>